<sequence length="61" mass="6929">ARSVGAQAKLRPRSFGDELESPGAERVHGTRTGIVWRKESTCCLRGHRVATPQWFWPRLLL</sequence>
<protein>
    <submittedName>
        <fullName evidence="2">Uncharacterized protein</fullName>
    </submittedName>
</protein>
<gene>
    <name evidence="2" type="ORF">MRATA1EN1_LOCUS5797</name>
</gene>
<reference evidence="2" key="1">
    <citation type="submission" date="2023-04" db="EMBL/GenBank/DDBJ databases">
        <authorList>
            <consortium name="ELIXIR-Norway"/>
        </authorList>
    </citation>
    <scope>NUCLEOTIDE SEQUENCE [LARGE SCALE GENOMIC DNA]</scope>
</reference>
<accession>A0ABN8Y5H3</accession>
<organism evidence="2 3">
    <name type="scientific">Rangifer tarandus platyrhynchus</name>
    <name type="common">Svalbard reindeer</name>
    <dbReference type="NCBI Taxonomy" id="3082113"/>
    <lineage>
        <taxon>Eukaryota</taxon>
        <taxon>Metazoa</taxon>
        <taxon>Chordata</taxon>
        <taxon>Craniata</taxon>
        <taxon>Vertebrata</taxon>
        <taxon>Euteleostomi</taxon>
        <taxon>Mammalia</taxon>
        <taxon>Eutheria</taxon>
        <taxon>Laurasiatheria</taxon>
        <taxon>Artiodactyla</taxon>
        <taxon>Ruminantia</taxon>
        <taxon>Pecora</taxon>
        <taxon>Cervidae</taxon>
        <taxon>Odocoileinae</taxon>
        <taxon>Rangifer</taxon>
    </lineage>
</organism>
<dbReference type="Proteomes" id="UP001176941">
    <property type="component" value="Chromosome 15"/>
</dbReference>
<name>A0ABN8Y5H3_RANTA</name>
<evidence type="ECO:0000256" key="1">
    <source>
        <dbReference type="SAM" id="MobiDB-lite"/>
    </source>
</evidence>
<keyword evidence="3" id="KW-1185">Reference proteome</keyword>
<feature type="non-terminal residue" evidence="2">
    <location>
        <position position="1"/>
    </location>
</feature>
<evidence type="ECO:0000313" key="2">
    <source>
        <dbReference type="EMBL" id="CAI9156835.1"/>
    </source>
</evidence>
<proteinExistence type="predicted"/>
<evidence type="ECO:0000313" key="3">
    <source>
        <dbReference type="Proteomes" id="UP001176941"/>
    </source>
</evidence>
<feature type="region of interest" description="Disordered" evidence="1">
    <location>
        <begin position="1"/>
        <end position="26"/>
    </location>
</feature>
<dbReference type="EMBL" id="OX459951">
    <property type="protein sequence ID" value="CAI9156835.1"/>
    <property type="molecule type" value="Genomic_DNA"/>
</dbReference>